<dbReference type="InterPro" id="IPR050231">
    <property type="entry name" value="Iron_ascorbate_oxido_reductase"/>
</dbReference>
<evidence type="ECO:0000259" key="12">
    <source>
        <dbReference type="PROSITE" id="PS51471"/>
    </source>
</evidence>
<dbReference type="EMBL" id="CP041730">
    <property type="protein sequence ID" value="QDQ28935.1"/>
    <property type="molecule type" value="Genomic_DNA"/>
</dbReference>
<dbReference type="KEGG" id="cari:FNU76_22695"/>
<dbReference type="AlphaFoldDB" id="A0A516SLB5"/>
<dbReference type="GO" id="GO:0102276">
    <property type="term" value="F:2-oxoglutarate oxygenase/decarboxylase (ethylene-forming) activity"/>
    <property type="evidence" value="ECO:0007669"/>
    <property type="project" value="UniProtKB-EC"/>
</dbReference>
<evidence type="ECO:0000256" key="4">
    <source>
        <dbReference type="ARBA" id="ARBA00012531"/>
    </source>
</evidence>
<dbReference type="PANTHER" id="PTHR47990">
    <property type="entry name" value="2-OXOGLUTARATE (2OG) AND FE(II)-DEPENDENT OXYGENASE SUPERFAMILY PROTEIN-RELATED"/>
    <property type="match status" value="1"/>
</dbReference>
<accession>A0A516SLB5</accession>
<evidence type="ECO:0000313" key="13">
    <source>
        <dbReference type="EMBL" id="QDQ28935.1"/>
    </source>
</evidence>
<proteinExistence type="inferred from homology"/>
<keyword evidence="11" id="KW-0408">Iron</keyword>
<evidence type="ECO:0000256" key="7">
    <source>
        <dbReference type="ARBA" id="ARBA00031011"/>
    </source>
</evidence>
<name>A0A516SLB5_9NEIS</name>
<dbReference type="InterPro" id="IPR027443">
    <property type="entry name" value="IPNS-like_sf"/>
</dbReference>
<evidence type="ECO:0000256" key="8">
    <source>
        <dbReference type="ARBA" id="ARBA00031282"/>
    </source>
</evidence>
<keyword evidence="11" id="KW-0560">Oxidoreductase</keyword>
<feature type="domain" description="Fe2OG dioxygenase" evidence="12">
    <location>
        <begin position="147"/>
        <end position="253"/>
    </location>
</feature>
<comment type="catalytic activity">
    <reaction evidence="10">
        <text>L-arginine + 2-oxoglutarate + O2 = guanidine + L-glutamate 5-semialdehyde + succinate + CO2</text>
        <dbReference type="Rhea" id="RHEA:31535"/>
        <dbReference type="ChEBI" id="CHEBI:15379"/>
        <dbReference type="ChEBI" id="CHEBI:16526"/>
        <dbReference type="ChEBI" id="CHEBI:16810"/>
        <dbReference type="ChEBI" id="CHEBI:30031"/>
        <dbReference type="ChEBI" id="CHEBI:30087"/>
        <dbReference type="ChEBI" id="CHEBI:32682"/>
        <dbReference type="ChEBI" id="CHEBI:58066"/>
        <dbReference type="EC" id="1.14.20.7"/>
    </reaction>
</comment>
<dbReference type="InterPro" id="IPR005123">
    <property type="entry name" value="Oxoglu/Fe-dep_dioxygenase_dom"/>
</dbReference>
<evidence type="ECO:0000256" key="3">
    <source>
        <dbReference type="ARBA" id="ARBA00012293"/>
    </source>
</evidence>
<gene>
    <name evidence="13" type="ORF">FNU76_22695</name>
</gene>
<dbReference type="Gene3D" id="2.60.120.330">
    <property type="entry name" value="B-lactam Antibiotic, Isopenicillin N Synthase, Chain"/>
    <property type="match status" value="1"/>
</dbReference>
<dbReference type="InterPro" id="IPR026992">
    <property type="entry name" value="DIOX_N"/>
</dbReference>
<comment type="catalytic activity">
    <reaction evidence="9">
        <text>2-oxoglutarate + O2 + 2 H(+) = ethene + 3 CO2 + H2O</text>
        <dbReference type="Rhea" id="RHEA:31523"/>
        <dbReference type="ChEBI" id="CHEBI:15377"/>
        <dbReference type="ChEBI" id="CHEBI:15378"/>
        <dbReference type="ChEBI" id="CHEBI:15379"/>
        <dbReference type="ChEBI" id="CHEBI:16526"/>
        <dbReference type="ChEBI" id="CHEBI:16810"/>
        <dbReference type="ChEBI" id="CHEBI:18153"/>
        <dbReference type="EC" id="1.13.12.19"/>
    </reaction>
</comment>
<keyword evidence="6" id="KW-0266">Ethylene biosynthesis</keyword>
<organism evidence="13 14">
    <name type="scientific">Chitinimonas arctica</name>
    <dbReference type="NCBI Taxonomy" id="2594795"/>
    <lineage>
        <taxon>Bacteria</taxon>
        <taxon>Pseudomonadati</taxon>
        <taxon>Pseudomonadota</taxon>
        <taxon>Betaproteobacteria</taxon>
        <taxon>Neisseriales</taxon>
        <taxon>Chitinibacteraceae</taxon>
        <taxon>Chitinimonas</taxon>
    </lineage>
</organism>
<evidence type="ECO:0000256" key="6">
    <source>
        <dbReference type="ARBA" id="ARBA00022666"/>
    </source>
</evidence>
<evidence type="ECO:0000313" key="14">
    <source>
        <dbReference type="Proteomes" id="UP000317550"/>
    </source>
</evidence>
<dbReference type="InterPro" id="IPR044861">
    <property type="entry name" value="IPNS-like_FE2OG_OXY"/>
</dbReference>
<evidence type="ECO:0000256" key="1">
    <source>
        <dbReference type="ARBA" id="ARBA00001954"/>
    </source>
</evidence>
<keyword evidence="14" id="KW-1185">Reference proteome</keyword>
<dbReference type="RefSeq" id="WP_144280318.1">
    <property type="nucleotide sequence ID" value="NZ_CP041730.1"/>
</dbReference>
<dbReference type="Pfam" id="PF03171">
    <property type="entry name" value="2OG-FeII_Oxy"/>
    <property type="match status" value="1"/>
</dbReference>
<dbReference type="Proteomes" id="UP000317550">
    <property type="component" value="Chromosome"/>
</dbReference>
<protein>
    <recommendedName>
        <fullName evidence="5">2-oxoglutarate-dependent ethylene/succinate-forming enzyme</fullName>
        <ecNumber evidence="4">1.13.12.19</ecNumber>
        <ecNumber evidence="3">1.14.20.7</ecNumber>
    </recommendedName>
    <alternativeName>
        <fullName evidence="7">2-oxoglutarate dioxygenase (ethylene-forming)</fullName>
    </alternativeName>
    <alternativeName>
        <fullName evidence="8">2-oxoglutarate/L-arginine monooxygenase/decarboxylase (succinate-forming)</fullName>
    </alternativeName>
</protein>
<dbReference type="EC" id="1.13.12.19" evidence="4"/>
<dbReference type="GO" id="GO:0046872">
    <property type="term" value="F:metal ion binding"/>
    <property type="evidence" value="ECO:0007669"/>
    <property type="project" value="UniProtKB-KW"/>
</dbReference>
<evidence type="ECO:0000256" key="11">
    <source>
        <dbReference type="RuleBase" id="RU003682"/>
    </source>
</evidence>
<evidence type="ECO:0000256" key="2">
    <source>
        <dbReference type="ARBA" id="ARBA00004767"/>
    </source>
</evidence>
<evidence type="ECO:0000256" key="10">
    <source>
        <dbReference type="ARBA" id="ARBA00049359"/>
    </source>
</evidence>
<reference evidence="14" key="1">
    <citation type="submission" date="2019-07" db="EMBL/GenBank/DDBJ databases">
        <title>Chitinimonas sp. nov., isolated from Ny-Alesund, arctica soil.</title>
        <authorList>
            <person name="Xu Q."/>
            <person name="Peng F."/>
        </authorList>
    </citation>
    <scope>NUCLEOTIDE SEQUENCE [LARGE SCALE GENOMIC DNA]</scope>
    <source>
        <strain evidence="14">R3-44</strain>
    </source>
</reference>
<dbReference type="GO" id="GO:0009693">
    <property type="term" value="P:ethylene biosynthetic process"/>
    <property type="evidence" value="ECO:0007669"/>
    <property type="project" value="UniProtKB-KW"/>
</dbReference>
<comment type="pathway">
    <text evidence="2">Alkene biosynthesis; ethylene biosynthesis via 2-oxoglutarate.</text>
</comment>
<dbReference type="EC" id="1.14.20.7" evidence="3"/>
<dbReference type="OrthoDB" id="21825at2"/>
<comment type="similarity">
    <text evidence="11">Belongs to the iron/ascorbate-dependent oxidoreductase family.</text>
</comment>
<comment type="cofactor">
    <cofactor evidence="1">
        <name>Fe(2+)</name>
        <dbReference type="ChEBI" id="CHEBI:29033"/>
    </cofactor>
</comment>
<evidence type="ECO:0000256" key="9">
    <source>
        <dbReference type="ARBA" id="ARBA00047725"/>
    </source>
</evidence>
<sequence>MHVQTVDYRSNDAPGHFVTSLRETGFAVLVNHPLPTALIGDIYRDWLDFFNGEAKQDYRFDPERQDGWFSTAVSETAKGSSIRDLKEFYHVFTWGRIPTELRDNALAYQEVASTLAAELLGWIEQCLPAEVTAGLSEPLSGMITASPNNLLRVLRYPPLSGDEAPGSLRAAAHEDINLITLLPAANAPGLEVRDRQGNWHAVSCEPGTMVVNVGDMLQEATAGWLPSTSHRVTNPTGEDARQSRISLPLFLHPRSEVVLSERHTADSYLNERLRELGIKK</sequence>
<evidence type="ECO:0000256" key="5">
    <source>
        <dbReference type="ARBA" id="ARBA00019045"/>
    </source>
</evidence>
<dbReference type="Pfam" id="PF14226">
    <property type="entry name" value="DIOX_N"/>
    <property type="match status" value="1"/>
</dbReference>
<dbReference type="PROSITE" id="PS51471">
    <property type="entry name" value="FE2OG_OXY"/>
    <property type="match status" value="1"/>
</dbReference>
<dbReference type="SUPFAM" id="SSF51197">
    <property type="entry name" value="Clavaminate synthase-like"/>
    <property type="match status" value="1"/>
</dbReference>
<keyword evidence="11" id="KW-0479">Metal-binding</keyword>